<feature type="compositionally biased region" description="Basic and acidic residues" evidence="1">
    <location>
        <begin position="31"/>
        <end position="43"/>
    </location>
</feature>
<reference evidence="2 3" key="1">
    <citation type="journal article" date="2021" name="Elife">
        <title>Chloroplast acquisition without the gene transfer in kleptoplastic sea slugs, Plakobranchus ocellatus.</title>
        <authorList>
            <person name="Maeda T."/>
            <person name="Takahashi S."/>
            <person name="Yoshida T."/>
            <person name="Shimamura S."/>
            <person name="Takaki Y."/>
            <person name="Nagai Y."/>
            <person name="Toyoda A."/>
            <person name="Suzuki Y."/>
            <person name="Arimoto A."/>
            <person name="Ishii H."/>
            <person name="Satoh N."/>
            <person name="Nishiyama T."/>
            <person name="Hasebe M."/>
            <person name="Maruyama T."/>
            <person name="Minagawa J."/>
            <person name="Obokata J."/>
            <person name="Shigenobu S."/>
        </authorList>
    </citation>
    <scope>NUCLEOTIDE SEQUENCE [LARGE SCALE GENOMIC DNA]</scope>
</reference>
<evidence type="ECO:0000313" key="3">
    <source>
        <dbReference type="Proteomes" id="UP000735302"/>
    </source>
</evidence>
<accession>A0AAV4BUD6</accession>
<feature type="region of interest" description="Disordered" evidence="1">
    <location>
        <begin position="1"/>
        <end position="44"/>
    </location>
</feature>
<protein>
    <submittedName>
        <fullName evidence="2">Uncharacterized protein</fullName>
    </submittedName>
</protein>
<dbReference type="EMBL" id="BLXT01005528">
    <property type="protein sequence ID" value="GFO23794.1"/>
    <property type="molecule type" value="Genomic_DNA"/>
</dbReference>
<feature type="compositionally biased region" description="Basic and acidic residues" evidence="1">
    <location>
        <begin position="1"/>
        <end position="22"/>
    </location>
</feature>
<organism evidence="2 3">
    <name type="scientific">Plakobranchus ocellatus</name>
    <dbReference type="NCBI Taxonomy" id="259542"/>
    <lineage>
        <taxon>Eukaryota</taxon>
        <taxon>Metazoa</taxon>
        <taxon>Spiralia</taxon>
        <taxon>Lophotrochozoa</taxon>
        <taxon>Mollusca</taxon>
        <taxon>Gastropoda</taxon>
        <taxon>Heterobranchia</taxon>
        <taxon>Euthyneura</taxon>
        <taxon>Panpulmonata</taxon>
        <taxon>Sacoglossa</taxon>
        <taxon>Placobranchoidea</taxon>
        <taxon>Plakobranchidae</taxon>
        <taxon>Plakobranchus</taxon>
    </lineage>
</organism>
<sequence>MSRMCKDQGRHSPRSPHGERSRAHGLIQGGQRRDTESHLRRQSVENQCVPARCLVRARTEEDDGNIQEAPARGFVRVTVEEDKNAQGAPARGFVRLAMDEDNIKVQGAPARGLVRVRTASVFKKPPREVS</sequence>
<evidence type="ECO:0000313" key="2">
    <source>
        <dbReference type="EMBL" id="GFO23794.1"/>
    </source>
</evidence>
<evidence type="ECO:0000256" key="1">
    <source>
        <dbReference type="SAM" id="MobiDB-lite"/>
    </source>
</evidence>
<gene>
    <name evidence="2" type="ORF">PoB_005029900</name>
</gene>
<dbReference type="Proteomes" id="UP000735302">
    <property type="component" value="Unassembled WGS sequence"/>
</dbReference>
<keyword evidence="3" id="KW-1185">Reference proteome</keyword>
<dbReference type="AlphaFoldDB" id="A0AAV4BUD6"/>
<name>A0AAV4BUD6_9GAST</name>
<proteinExistence type="predicted"/>
<comment type="caution">
    <text evidence="2">The sequence shown here is derived from an EMBL/GenBank/DDBJ whole genome shotgun (WGS) entry which is preliminary data.</text>
</comment>